<evidence type="ECO:0000313" key="4">
    <source>
        <dbReference type="Proteomes" id="UP000579647"/>
    </source>
</evidence>
<comment type="catalytic activity">
    <reaction evidence="2">
        <text>a 3'-end 2',3'-cyclophospho-ribonucleotide-RNA + H2O = a 3'-end 2'-phospho-ribonucleotide-RNA + H(+)</text>
        <dbReference type="Rhea" id="RHEA:11828"/>
        <dbReference type="Rhea" id="RHEA-COMP:10464"/>
        <dbReference type="Rhea" id="RHEA-COMP:17353"/>
        <dbReference type="ChEBI" id="CHEBI:15377"/>
        <dbReference type="ChEBI" id="CHEBI:15378"/>
        <dbReference type="ChEBI" id="CHEBI:83064"/>
        <dbReference type="ChEBI" id="CHEBI:173113"/>
        <dbReference type="EC" id="3.1.4.58"/>
    </reaction>
</comment>
<keyword evidence="4" id="KW-1185">Reference proteome</keyword>
<dbReference type="InterPro" id="IPR004175">
    <property type="entry name" value="RNA_CPDase"/>
</dbReference>
<evidence type="ECO:0000256" key="1">
    <source>
        <dbReference type="ARBA" id="ARBA00022801"/>
    </source>
</evidence>
<keyword evidence="3" id="KW-0436">Ligase</keyword>
<name>A0A840WMZ7_9ACTN</name>
<dbReference type="RefSeq" id="WP_184366441.1">
    <property type="nucleotide sequence ID" value="NZ_BAAAKM010000142.1"/>
</dbReference>
<dbReference type="SUPFAM" id="SSF55144">
    <property type="entry name" value="LigT-like"/>
    <property type="match status" value="1"/>
</dbReference>
<evidence type="ECO:0000256" key="2">
    <source>
        <dbReference type="HAMAP-Rule" id="MF_01940"/>
    </source>
</evidence>
<comment type="similarity">
    <text evidence="2">Belongs to the 2H phosphoesterase superfamily. ThpR family.</text>
</comment>
<feature type="short sequence motif" description="HXTX 1" evidence="2">
    <location>
        <begin position="40"/>
        <end position="43"/>
    </location>
</feature>
<reference evidence="3 4" key="1">
    <citation type="submission" date="2020-08" db="EMBL/GenBank/DDBJ databases">
        <title>Sequencing the genomes of 1000 actinobacteria strains.</title>
        <authorList>
            <person name="Klenk H.-P."/>
        </authorList>
    </citation>
    <scope>NUCLEOTIDE SEQUENCE [LARGE SCALE GENOMIC DNA]</scope>
    <source>
        <strain evidence="3 4">DSM 44598</strain>
    </source>
</reference>
<dbReference type="EC" id="3.1.4.58" evidence="2"/>
<dbReference type="AlphaFoldDB" id="A0A840WMZ7"/>
<dbReference type="Pfam" id="PF13563">
    <property type="entry name" value="2_5_RNA_ligase2"/>
    <property type="match status" value="1"/>
</dbReference>
<comment type="caution">
    <text evidence="3">The sequence shown here is derived from an EMBL/GenBank/DDBJ whole genome shotgun (WGS) entry which is preliminary data.</text>
</comment>
<dbReference type="Proteomes" id="UP000579647">
    <property type="component" value="Unassembled WGS sequence"/>
</dbReference>
<feature type="short sequence motif" description="HXTX 2" evidence="2">
    <location>
        <begin position="137"/>
        <end position="140"/>
    </location>
</feature>
<feature type="active site" description="Proton donor" evidence="2">
    <location>
        <position position="40"/>
    </location>
</feature>
<keyword evidence="1 2" id="KW-0378">Hydrolase</keyword>
<dbReference type="EMBL" id="JACHDO010000001">
    <property type="protein sequence ID" value="MBB5493136.1"/>
    <property type="molecule type" value="Genomic_DNA"/>
</dbReference>
<dbReference type="Gene3D" id="3.90.1140.10">
    <property type="entry name" value="Cyclic phosphodiesterase"/>
    <property type="match status" value="1"/>
</dbReference>
<dbReference type="PANTHER" id="PTHR35561:SF1">
    <property type="entry name" value="RNA 2',3'-CYCLIC PHOSPHODIESTERASE"/>
    <property type="match status" value="1"/>
</dbReference>
<dbReference type="HAMAP" id="MF_01940">
    <property type="entry name" value="RNA_CPDase"/>
    <property type="match status" value="1"/>
</dbReference>
<proteinExistence type="inferred from homology"/>
<dbReference type="InterPro" id="IPR009097">
    <property type="entry name" value="Cyclic_Pdiesterase"/>
</dbReference>
<dbReference type="PANTHER" id="PTHR35561">
    <property type="entry name" value="RNA 2',3'-CYCLIC PHOSPHODIESTERASE"/>
    <property type="match status" value="1"/>
</dbReference>
<sequence length="205" mass="22485">MSLFLALWPSDEARDQLARAVRAARTSAPELRWTPAQEWHLTLAFLGAAGEKPSALSAALERALVGRPALELALDDWDTFPQRPPELRWPEGNGPEHRASVVWAGVRGEGLRELADSLAEAARAAGVPVPSRPFVPHITLARARPPRDVTDTLRLLGPAPTAGWLADRIHLVQSRPAGPDRYRTVRTWGLPWGSESQRDPERGTS</sequence>
<gene>
    <name evidence="3" type="ORF">HNR07_004273</name>
</gene>
<accession>A0A840WMZ7</accession>
<dbReference type="GO" id="GO:0016874">
    <property type="term" value="F:ligase activity"/>
    <property type="evidence" value="ECO:0007669"/>
    <property type="project" value="UniProtKB-KW"/>
</dbReference>
<dbReference type="GO" id="GO:0008664">
    <property type="term" value="F:RNA 2',3'-cyclic 3'-phosphodiesterase activity"/>
    <property type="evidence" value="ECO:0007669"/>
    <property type="project" value="UniProtKB-EC"/>
</dbReference>
<organism evidence="3 4">
    <name type="scientific">Nocardiopsis metallicus</name>
    <dbReference type="NCBI Taxonomy" id="179819"/>
    <lineage>
        <taxon>Bacteria</taxon>
        <taxon>Bacillati</taxon>
        <taxon>Actinomycetota</taxon>
        <taxon>Actinomycetes</taxon>
        <taxon>Streptosporangiales</taxon>
        <taxon>Nocardiopsidaceae</taxon>
        <taxon>Nocardiopsis</taxon>
    </lineage>
</organism>
<evidence type="ECO:0000313" key="3">
    <source>
        <dbReference type="EMBL" id="MBB5493136.1"/>
    </source>
</evidence>
<protein>
    <recommendedName>
        <fullName evidence="2">RNA 2',3'-cyclic phosphodiesterase</fullName>
        <shortName evidence="2">RNA 2',3'-CPDase</shortName>
        <ecNumber evidence="2">3.1.4.58</ecNumber>
    </recommendedName>
</protein>
<dbReference type="NCBIfam" id="TIGR02258">
    <property type="entry name" value="2_5_ligase"/>
    <property type="match status" value="1"/>
</dbReference>
<feature type="active site" description="Proton acceptor" evidence="2">
    <location>
        <position position="137"/>
    </location>
</feature>
<dbReference type="GO" id="GO:0004113">
    <property type="term" value="F:2',3'-cyclic-nucleotide 3'-phosphodiesterase activity"/>
    <property type="evidence" value="ECO:0007669"/>
    <property type="project" value="InterPro"/>
</dbReference>
<comment type="function">
    <text evidence="2">Hydrolyzes RNA 2',3'-cyclic phosphodiester to an RNA 2'-phosphomonoester.</text>
</comment>